<comment type="caution">
    <text evidence="2">The sequence shown here is derived from an EMBL/GenBank/DDBJ whole genome shotgun (WGS) entry which is preliminary data.</text>
</comment>
<evidence type="ECO:0000256" key="1">
    <source>
        <dbReference type="SAM" id="Phobius"/>
    </source>
</evidence>
<dbReference type="EMBL" id="JAUEPR010000011">
    <property type="protein sequence ID" value="KAK0479637.1"/>
    <property type="molecule type" value="Genomic_DNA"/>
</dbReference>
<proteinExistence type="predicted"/>
<dbReference type="Proteomes" id="UP001175227">
    <property type="component" value="Unassembled WGS sequence"/>
</dbReference>
<evidence type="ECO:0000313" key="2">
    <source>
        <dbReference type="EMBL" id="KAK0479637.1"/>
    </source>
</evidence>
<gene>
    <name evidence="2" type="ORF">IW261DRAFT_1625001</name>
</gene>
<feature type="transmembrane region" description="Helical" evidence="1">
    <location>
        <begin position="62"/>
        <end position="80"/>
    </location>
</feature>
<evidence type="ECO:0000313" key="3">
    <source>
        <dbReference type="Proteomes" id="UP001175227"/>
    </source>
</evidence>
<sequence length="355" mass="39124">MATSTSSIPPGLTYADMVQVFDDTFNSSIFTFLLHGIYTGIVVVTLWNIYINKPTLTGKAMMVVIIVLYIGTTISIAFNWDYLYYLLVTNGQSFQTKYLALSTPDIRNWGASIPGAICTMLADAIIIWRCWIVWGKSLVTVILPVLLLISGITFKCIATYNESTHAMLGDAYLLQMTLYTSFTLASTLLCTVLIVFRIVTVARRVGKIGDGLKAYHHILEILLESSALYSISLVLNVAFYVHGDEIVYYFDHLAGITKGIAPTLLIGRVAAGRARPDDSWQGSIMSSLHFGTTSKNQAQTSPQDSITSVILDDDLEAQQEYDNEYGHHIPAESEEEATDKSCTKGLVIQSVISLN</sequence>
<feature type="transmembrane region" description="Helical" evidence="1">
    <location>
        <begin position="138"/>
        <end position="160"/>
    </location>
</feature>
<accession>A0AA39U839</accession>
<protein>
    <submittedName>
        <fullName evidence="2">Uncharacterized protein</fullName>
    </submittedName>
</protein>
<keyword evidence="1" id="KW-0812">Transmembrane</keyword>
<feature type="transmembrane region" description="Helical" evidence="1">
    <location>
        <begin position="29"/>
        <end position="50"/>
    </location>
</feature>
<feature type="transmembrane region" description="Helical" evidence="1">
    <location>
        <begin position="109"/>
        <end position="131"/>
    </location>
</feature>
<keyword evidence="1" id="KW-0472">Membrane</keyword>
<name>A0AA39U839_9AGAR</name>
<feature type="transmembrane region" description="Helical" evidence="1">
    <location>
        <begin position="172"/>
        <end position="200"/>
    </location>
</feature>
<reference evidence="2" key="1">
    <citation type="submission" date="2023-06" db="EMBL/GenBank/DDBJ databases">
        <authorList>
            <consortium name="Lawrence Berkeley National Laboratory"/>
            <person name="Ahrendt S."/>
            <person name="Sahu N."/>
            <person name="Indic B."/>
            <person name="Wong-Bajracharya J."/>
            <person name="Merenyi Z."/>
            <person name="Ke H.-M."/>
            <person name="Monk M."/>
            <person name="Kocsube S."/>
            <person name="Drula E."/>
            <person name="Lipzen A."/>
            <person name="Balint B."/>
            <person name="Henrissat B."/>
            <person name="Andreopoulos B."/>
            <person name="Martin F.M."/>
            <person name="Harder C.B."/>
            <person name="Rigling D."/>
            <person name="Ford K.L."/>
            <person name="Foster G.D."/>
            <person name="Pangilinan J."/>
            <person name="Papanicolaou A."/>
            <person name="Barry K."/>
            <person name="LaButti K."/>
            <person name="Viragh M."/>
            <person name="Koriabine M."/>
            <person name="Yan M."/>
            <person name="Riley R."/>
            <person name="Champramary S."/>
            <person name="Plett K.L."/>
            <person name="Tsai I.J."/>
            <person name="Slot J."/>
            <person name="Sipos G."/>
            <person name="Plett J."/>
            <person name="Nagy L.G."/>
            <person name="Grigoriev I.V."/>
        </authorList>
    </citation>
    <scope>NUCLEOTIDE SEQUENCE</scope>
    <source>
        <strain evidence="2">ICMP 16352</strain>
    </source>
</reference>
<organism evidence="2 3">
    <name type="scientific">Armillaria novae-zelandiae</name>
    <dbReference type="NCBI Taxonomy" id="153914"/>
    <lineage>
        <taxon>Eukaryota</taxon>
        <taxon>Fungi</taxon>
        <taxon>Dikarya</taxon>
        <taxon>Basidiomycota</taxon>
        <taxon>Agaricomycotina</taxon>
        <taxon>Agaricomycetes</taxon>
        <taxon>Agaricomycetidae</taxon>
        <taxon>Agaricales</taxon>
        <taxon>Marasmiineae</taxon>
        <taxon>Physalacriaceae</taxon>
        <taxon>Armillaria</taxon>
    </lineage>
</organism>
<keyword evidence="3" id="KW-1185">Reference proteome</keyword>
<keyword evidence="1" id="KW-1133">Transmembrane helix</keyword>
<dbReference type="AlphaFoldDB" id="A0AA39U839"/>